<dbReference type="EMBL" id="JAMZEL010000002">
    <property type="protein sequence ID" value="MCP1381945.1"/>
    <property type="molecule type" value="Genomic_DNA"/>
</dbReference>
<accession>A0ABT1FJJ3</accession>
<evidence type="ECO:0000313" key="2">
    <source>
        <dbReference type="Proteomes" id="UP001204772"/>
    </source>
</evidence>
<dbReference type="Proteomes" id="UP001204772">
    <property type="component" value="Unassembled WGS sequence"/>
</dbReference>
<keyword evidence="2" id="KW-1185">Reference proteome</keyword>
<gene>
    <name evidence="1" type="ORF">NCI00_05890</name>
</gene>
<proteinExistence type="predicted"/>
<reference evidence="1 2" key="1">
    <citation type="submission" date="2022-06" db="EMBL/GenBank/DDBJ databases">
        <title>Runella sp. S5 genome sequencing.</title>
        <authorList>
            <person name="Park S."/>
        </authorList>
    </citation>
    <scope>NUCLEOTIDE SEQUENCE [LARGE SCALE GENOMIC DNA]</scope>
    <source>
        <strain evidence="1 2">S5</strain>
    </source>
</reference>
<sequence length="53" mass="6151">MTVIIPPNATEKQIEAALEKLNKASKKFDVDKFFGKMQWGQDPLKFQRELRGE</sequence>
<dbReference type="RefSeq" id="WP_253526027.1">
    <property type="nucleotide sequence ID" value="NZ_JAMZEL010000002.1"/>
</dbReference>
<organism evidence="1 2">
    <name type="scientific">Runella salmonicolor</name>
    <dbReference type="NCBI Taxonomy" id="2950278"/>
    <lineage>
        <taxon>Bacteria</taxon>
        <taxon>Pseudomonadati</taxon>
        <taxon>Bacteroidota</taxon>
        <taxon>Cytophagia</taxon>
        <taxon>Cytophagales</taxon>
        <taxon>Spirosomataceae</taxon>
        <taxon>Runella</taxon>
    </lineage>
</organism>
<protein>
    <submittedName>
        <fullName evidence="1">Uncharacterized protein</fullName>
    </submittedName>
</protein>
<name>A0ABT1FJJ3_9BACT</name>
<comment type="caution">
    <text evidence="1">The sequence shown here is derived from an EMBL/GenBank/DDBJ whole genome shotgun (WGS) entry which is preliminary data.</text>
</comment>
<evidence type="ECO:0000313" key="1">
    <source>
        <dbReference type="EMBL" id="MCP1381945.1"/>
    </source>
</evidence>